<dbReference type="InterPro" id="IPR036388">
    <property type="entry name" value="WH-like_DNA-bd_sf"/>
</dbReference>
<dbReference type="PROSITE" id="PS51118">
    <property type="entry name" value="HTH_HXLR"/>
    <property type="match status" value="1"/>
</dbReference>
<evidence type="ECO:0000256" key="1">
    <source>
        <dbReference type="ARBA" id="ARBA00023015"/>
    </source>
</evidence>
<organism evidence="5 6">
    <name type="scientific">Devosia litorisediminis</name>
    <dbReference type="NCBI Taxonomy" id="2829817"/>
    <lineage>
        <taxon>Bacteria</taxon>
        <taxon>Pseudomonadati</taxon>
        <taxon>Pseudomonadota</taxon>
        <taxon>Alphaproteobacteria</taxon>
        <taxon>Hyphomicrobiales</taxon>
        <taxon>Devosiaceae</taxon>
        <taxon>Devosia</taxon>
    </lineage>
</organism>
<evidence type="ECO:0000256" key="3">
    <source>
        <dbReference type="ARBA" id="ARBA00023163"/>
    </source>
</evidence>
<feature type="domain" description="HTH hxlR-type" evidence="4">
    <location>
        <begin position="12"/>
        <end position="110"/>
    </location>
</feature>
<dbReference type="Proteomes" id="UP000678281">
    <property type="component" value="Unassembled WGS sequence"/>
</dbReference>
<name>A0A942E4V3_9HYPH</name>
<evidence type="ECO:0000259" key="4">
    <source>
        <dbReference type="PROSITE" id="PS51118"/>
    </source>
</evidence>
<keyword evidence="3" id="KW-0804">Transcription</keyword>
<dbReference type="Gene3D" id="1.10.10.10">
    <property type="entry name" value="Winged helix-like DNA-binding domain superfamily/Winged helix DNA-binding domain"/>
    <property type="match status" value="1"/>
</dbReference>
<dbReference type="PANTHER" id="PTHR33204:SF18">
    <property type="entry name" value="TRANSCRIPTIONAL REGULATORY PROTEIN"/>
    <property type="match status" value="1"/>
</dbReference>
<protein>
    <submittedName>
        <fullName evidence="5">Helix-turn-helix transcriptional regulator</fullName>
    </submittedName>
</protein>
<dbReference type="PANTHER" id="PTHR33204">
    <property type="entry name" value="TRANSCRIPTIONAL REGULATOR, MARR FAMILY"/>
    <property type="match status" value="1"/>
</dbReference>
<dbReference type="InterPro" id="IPR036390">
    <property type="entry name" value="WH_DNA-bd_sf"/>
</dbReference>
<gene>
    <name evidence="5" type="ORF">KD146_05955</name>
</gene>
<proteinExistence type="predicted"/>
<evidence type="ECO:0000256" key="2">
    <source>
        <dbReference type="ARBA" id="ARBA00023125"/>
    </source>
</evidence>
<keyword evidence="1" id="KW-0805">Transcription regulation</keyword>
<dbReference type="InterPro" id="IPR002577">
    <property type="entry name" value="HTH_HxlR"/>
</dbReference>
<dbReference type="RefSeq" id="WP_212657799.1">
    <property type="nucleotide sequence ID" value="NZ_JAGXTP010000001.1"/>
</dbReference>
<dbReference type="AlphaFoldDB" id="A0A942E4V3"/>
<dbReference type="GO" id="GO:0003677">
    <property type="term" value="F:DNA binding"/>
    <property type="evidence" value="ECO:0007669"/>
    <property type="project" value="UniProtKB-KW"/>
</dbReference>
<comment type="caution">
    <text evidence="5">The sequence shown here is derived from an EMBL/GenBank/DDBJ whole genome shotgun (WGS) entry which is preliminary data.</text>
</comment>
<evidence type="ECO:0000313" key="6">
    <source>
        <dbReference type="Proteomes" id="UP000678281"/>
    </source>
</evidence>
<keyword evidence="2" id="KW-0238">DNA-binding</keyword>
<sequence length="114" mass="12371">MIDPNAACEPECPVAEAASVLDGKWTTLIFRELLGGTKRYSQLQRAIGGISPRMLAMRLGDLEARGMVDKTIYPTVPPKTEYTLTTLGRSVEPVIAAMAQFGVQLQQRAINPAP</sequence>
<accession>A0A942E4V3</accession>
<reference evidence="5" key="1">
    <citation type="submission" date="2021-04" db="EMBL/GenBank/DDBJ databases">
        <title>Devosia litorisediminis sp. nov., isolated from a sand dune.</title>
        <authorList>
            <person name="Park S."/>
            <person name="Yoon J.-H."/>
        </authorList>
    </citation>
    <scope>NUCLEOTIDE SEQUENCE</scope>
    <source>
        <strain evidence="5">BSSL-BM10</strain>
    </source>
</reference>
<evidence type="ECO:0000313" key="5">
    <source>
        <dbReference type="EMBL" id="MBS3848238.1"/>
    </source>
</evidence>
<dbReference type="SUPFAM" id="SSF46785">
    <property type="entry name" value="Winged helix' DNA-binding domain"/>
    <property type="match status" value="1"/>
</dbReference>
<dbReference type="EMBL" id="JAGXTP010000001">
    <property type="protein sequence ID" value="MBS3848238.1"/>
    <property type="molecule type" value="Genomic_DNA"/>
</dbReference>
<dbReference type="Pfam" id="PF01638">
    <property type="entry name" value="HxlR"/>
    <property type="match status" value="1"/>
</dbReference>
<keyword evidence="6" id="KW-1185">Reference proteome</keyword>